<dbReference type="PANTHER" id="PTHR42681">
    <property type="entry name" value="MALONYL-COA-ACYL CARRIER PROTEIN TRANSACYLASE, MITOCHONDRIAL"/>
    <property type="match status" value="1"/>
</dbReference>
<dbReference type="GO" id="GO:0006633">
    <property type="term" value="P:fatty acid biosynthetic process"/>
    <property type="evidence" value="ECO:0007669"/>
    <property type="project" value="TreeGrafter"/>
</dbReference>
<reference evidence="7" key="1">
    <citation type="journal article" date="2019" name="Cell Metab.">
        <title>Nutrient sensing in CD11c cells alters the gut microbiome to regulate food intake and body mass.</title>
        <authorList>
            <person name="Chagwedera N.D."/>
            <person name="Ang Q.Y."/>
            <person name="Bisanz J.E."/>
            <person name="Leong Y.A."/>
            <person name="Ganeshan K."/>
            <person name="Cai J."/>
            <person name="Patterson A.D."/>
            <person name="Turnbaugh P.J."/>
            <person name="Chawla A."/>
        </authorList>
    </citation>
    <scope>NUCLEOTIDE SEQUENCE</scope>
    <source>
        <strain evidence="7">I8-5</strain>
    </source>
</reference>
<reference evidence="7" key="2">
    <citation type="submission" date="2019-04" db="EMBL/GenBank/DDBJ databases">
        <authorList>
            <person name="Bisanz J.E."/>
            <person name="Chagwedera N.D."/>
            <person name="Chawla A."/>
            <person name="Turnbaugh P.J."/>
        </authorList>
    </citation>
    <scope>NUCLEOTIDE SEQUENCE</scope>
    <source>
        <strain evidence="7">I8-5</strain>
    </source>
</reference>
<dbReference type="Pfam" id="PF00698">
    <property type="entry name" value="Acyl_transf_1"/>
    <property type="match status" value="1"/>
</dbReference>
<evidence type="ECO:0000259" key="6">
    <source>
        <dbReference type="SMART" id="SM00827"/>
    </source>
</evidence>
<dbReference type="SMART" id="SM00827">
    <property type="entry name" value="PKS_AT"/>
    <property type="match status" value="1"/>
</dbReference>
<dbReference type="InterPro" id="IPR016035">
    <property type="entry name" value="Acyl_Trfase/lysoPLipase"/>
</dbReference>
<evidence type="ECO:0000313" key="8">
    <source>
        <dbReference type="Proteomes" id="UP000297521"/>
    </source>
</evidence>
<name>A0AAX2SU38_LIMRT</name>
<dbReference type="Gene3D" id="3.30.70.250">
    <property type="entry name" value="Malonyl-CoA ACP transacylase, ACP-binding"/>
    <property type="match status" value="1"/>
</dbReference>
<dbReference type="GO" id="GO:0004314">
    <property type="term" value="F:[acyl-carrier-protein] S-malonyltransferase activity"/>
    <property type="evidence" value="ECO:0007669"/>
    <property type="project" value="UniProtKB-EC"/>
</dbReference>
<evidence type="ECO:0000313" key="7">
    <source>
        <dbReference type="EMBL" id="TGB10640.1"/>
    </source>
</evidence>
<sequence>MKLGIVFSGQGAQKAKMGIEFLNDPVFKQLVQTATRISKLNILKNMESANDELTKTVNLQPTLTTLNIGLYKMLKRDTSNLKVSCMGGLSLGEYSALIASNAIDFEQGIRLLVDRGKYMQEVANDHKGSMLAIINPNMEKIKDICNLYDVEIANYNSPNQIVIGGIDEKIKQAKKVILEEEAALRVVELNVNGAFHTSLFSKVKGQLANSLKKVTFNEPKIPVLSNTISKPFTKQNISEILAKQVTNPTYFAKNIESMKKDYGVTHIVQIGPGKALTSFIKQSALGIKTYNIATLKDYQRFLTIYSNFK</sequence>
<dbReference type="Proteomes" id="UP000297521">
    <property type="component" value="Unassembled WGS sequence"/>
</dbReference>
<feature type="active site" evidence="5">
    <location>
        <position position="90"/>
    </location>
</feature>
<feature type="domain" description="Malonyl-CoA:ACP transacylase (MAT)" evidence="6">
    <location>
        <begin position="6"/>
        <end position="297"/>
    </location>
</feature>
<protein>
    <recommendedName>
        <fullName evidence="4">Malonyl CoA-acyl carrier protein transacylase</fullName>
        <ecNumber evidence="4">2.3.1.39</ecNumber>
    </recommendedName>
</protein>
<keyword evidence="1 4" id="KW-0808">Transferase</keyword>
<dbReference type="PANTHER" id="PTHR42681:SF1">
    <property type="entry name" value="MALONYL-COA-ACYL CARRIER PROTEIN TRANSACYLASE, MITOCHONDRIAL"/>
    <property type="match status" value="1"/>
</dbReference>
<evidence type="ECO:0000256" key="4">
    <source>
        <dbReference type="PIRNR" id="PIRNR000446"/>
    </source>
</evidence>
<dbReference type="InterPro" id="IPR024925">
    <property type="entry name" value="Malonyl_CoA-ACP_transAc"/>
</dbReference>
<dbReference type="InterPro" id="IPR014043">
    <property type="entry name" value="Acyl_transferase_dom"/>
</dbReference>
<comment type="caution">
    <text evidence="7">The sequence shown here is derived from an EMBL/GenBank/DDBJ whole genome shotgun (WGS) entry which is preliminary data.</text>
</comment>
<dbReference type="PIRSF" id="PIRSF000446">
    <property type="entry name" value="Mct"/>
    <property type="match status" value="1"/>
</dbReference>
<dbReference type="InterPro" id="IPR016036">
    <property type="entry name" value="Malonyl_transacylase_ACP-bd"/>
</dbReference>
<dbReference type="SUPFAM" id="SSF52151">
    <property type="entry name" value="FabD/lysophospholipase-like"/>
    <property type="match status" value="1"/>
</dbReference>
<dbReference type="EC" id="2.3.1.39" evidence="4"/>
<dbReference type="GO" id="GO:0005829">
    <property type="term" value="C:cytosol"/>
    <property type="evidence" value="ECO:0007669"/>
    <property type="project" value="TreeGrafter"/>
</dbReference>
<feature type="active site" evidence="5">
    <location>
        <position position="196"/>
    </location>
</feature>
<evidence type="ECO:0000256" key="3">
    <source>
        <dbReference type="ARBA" id="ARBA00048462"/>
    </source>
</evidence>
<organism evidence="7 8">
    <name type="scientific">Limosilactobacillus reuteri</name>
    <name type="common">Lactobacillus reuteri</name>
    <dbReference type="NCBI Taxonomy" id="1598"/>
    <lineage>
        <taxon>Bacteria</taxon>
        <taxon>Bacillati</taxon>
        <taxon>Bacillota</taxon>
        <taxon>Bacilli</taxon>
        <taxon>Lactobacillales</taxon>
        <taxon>Lactobacillaceae</taxon>
        <taxon>Limosilactobacillus</taxon>
    </lineage>
</organism>
<dbReference type="AlphaFoldDB" id="A0AAX2SU38"/>
<accession>A0AAX2SU38</accession>
<proteinExistence type="inferred from homology"/>
<dbReference type="RefSeq" id="WP_122481651.1">
    <property type="nucleotide sequence ID" value="NZ_PUXG01000030.1"/>
</dbReference>
<dbReference type="Gene3D" id="3.40.366.10">
    <property type="entry name" value="Malonyl-Coenzyme A Acyl Carrier Protein, domain 2"/>
    <property type="match status" value="1"/>
</dbReference>
<dbReference type="InterPro" id="IPR001227">
    <property type="entry name" value="Ac_transferase_dom_sf"/>
</dbReference>
<evidence type="ECO:0000256" key="5">
    <source>
        <dbReference type="PIRSR" id="PIRSR000446-1"/>
    </source>
</evidence>
<evidence type="ECO:0000256" key="2">
    <source>
        <dbReference type="ARBA" id="ARBA00023315"/>
    </source>
</evidence>
<dbReference type="EMBL" id="SRKR01000012">
    <property type="protein sequence ID" value="TGB10640.1"/>
    <property type="molecule type" value="Genomic_DNA"/>
</dbReference>
<comment type="catalytic activity">
    <reaction evidence="3 4">
        <text>holo-[ACP] + malonyl-CoA = malonyl-[ACP] + CoA</text>
        <dbReference type="Rhea" id="RHEA:41792"/>
        <dbReference type="Rhea" id="RHEA-COMP:9623"/>
        <dbReference type="Rhea" id="RHEA-COMP:9685"/>
        <dbReference type="ChEBI" id="CHEBI:57287"/>
        <dbReference type="ChEBI" id="CHEBI:57384"/>
        <dbReference type="ChEBI" id="CHEBI:64479"/>
        <dbReference type="ChEBI" id="CHEBI:78449"/>
        <dbReference type="EC" id="2.3.1.39"/>
    </reaction>
</comment>
<dbReference type="GeneID" id="77191707"/>
<dbReference type="InterPro" id="IPR050858">
    <property type="entry name" value="Mal-CoA-ACP_Trans/PKS_FabD"/>
</dbReference>
<gene>
    <name evidence="7" type="ORF">E5F87_07305</name>
</gene>
<keyword evidence="2 4" id="KW-0012">Acyltransferase</keyword>
<dbReference type="SUPFAM" id="SSF55048">
    <property type="entry name" value="Probable ACP-binding domain of malonyl-CoA ACP transacylase"/>
    <property type="match status" value="1"/>
</dbReference>
<evidence type="ECO:0000256" key="1">
    <source>
        <dbReference type="ARBA" id="ARBA00022679"/>
    </source>
</evidence>
<comment type="similarity">
    <text evidence="4">Belongs to the fabD family.</text>
</comment>